<dbReference type="RefSeq" id="WP_074812698.1">
    <property type="nucleotide sequence ID" value="NZ_FOJX01000001.1"/>
</dbReference>
<evidence type="ECO:0000313" key="3">
    <source>
        <dbReference type="EMBL" id="SFA75770.1"/>
    </source>
</evidence>
<accession>A0A1I0VIL3</accession>
<dbReference type="SUPFAM" id="SSF53187">
    <property type="entry name" value="Zn-dependent exopeptidases"/>
    <property type="match status" value="1"/>
</dbReference>
<dbReference type="GO" id="GO:0030288">
    <property type="term" value="C:outer membrane-bounded periplasmic space"/>
    <property type="evidence" value="ECO:0007669"/>
    <property type="project" value="TreeGrafter"/>
</dbReference>
<dbReference type="GO" id="GO:0009253">
    <property type="term" value="P:peptidoglycan catabolic process"/>
    <property type="evidence" value="ECO:0007669"/>
    <property type="project" value="InterPro"/>
</dbReference>
<protein>
    <submittedName>
        <fullName evidence="3">N-acetylmuramoyl-L-alanine amidase</fullName>
    </submittedName>
</protein>
<dbReference type="Pfam" id="PF01520">
    <property type="entry name" value="Amidase_3"/>
    <property type="match status" value="1"/>
</dbReference>
<dbReference type="InterPro" id="IPR002508">
    <property type="entry name" value="MurNAc-LAA_cat"/>
</dbReference>
<dbReference type="PANTHER" id="PTHR30404">
    <property type="entry name" value="N-ACETYLMURAMOYL-L-ALANINE AMIDASE"/>
    <property type="match status" value="1"/>
</dbReference>
<dbReference type="Gene3D" id="3.40.630.40">
    <property type="entry name" value="Zn-dependent exopeptidases"/>
    <property type="match status" value="1"/>
</dbReference>
<proteinExistence type="predicted"/>
<dbReference type="PANTHER" id="PTHR30404:SF0">
    <property type="entry name" value="N-ACETYLMURAMOYL-L-ALANINE AMIDASE AMIC"/>
    <property type="match status" value="1"/>
</dbReference>
<dbReference type="AlphaFoldDB" id="A0A1I0VIL3"/>
<dbReference type="SMART" id="SM00646">
    <property type="entry name" value="Ami_3"/>
    <property type="match status" value="1"/>
</dbReference>
<feature type="domain" description="MurNAc-LAA" evidence="2">
    <location>
        <begin position="61"/>
        <end position="174"/>
    </location>
</feature>
<keyword evidence="1" id="KW-0378">Hydrolase</keyword>
<dbReference type="GO" id="GO:0008745">
    <property type="term" value="F:N-acetylmuramoyl-L-alanine amidase activity"/>
    <property type="evidence" value="ECO:0007669"/>
    <property type="project" value="InterPro"/>
</dbReference>
<organism evidence="3 4">
    <name type="scientific">Selenomonas ruminantium</name>
    <dbReference type="NCBI Taxonomy" id="971"/>
    <lineage>
        <taxon>Bacteria</taxon>
        <taxon>Bacillati</taxon>
        <taxon>Bacillota</taxon>
        <taxon>Negativicutes</taxon>
        <taxon>Selenomonadales</taxon>
        <taxon>Selenomonadaceae</taxon>
        <taxon>Selenomonas</taxon>
    </lineage>
</organism>
<evidence type="ECO:0000256" key="1">
    <source>
        <dbReference type="ARBA" id="ARBA00022801"/>
    </source>
</evidence>
<name>A0A1I0VIL3_SELRU</name>
<dbReference type="CDD" id="cd02696">
    <property type="entry name" value="MurNAc-LAA"/>
    <property type="match status" value="1"/>
</dbReference>
<reference evidence="3 4" key="1">
    <citation type="submission" date="2016-10" db="EMBL/GenBank/DDBJ databases">
        <authorList>
            <person name="de Groot N.N."/>
        </authorList>
    </citation>
    <scope>NUCLEOTIDE SEQUENCE [LARGE SCALE GENOMIC DNA]</scope>
    <source>
        <strain evidence="3 4">L14</strain>
    </source>
</reference>
<dbReference type="EMBL" id="FOJX01000001">
    <property type="protein sequence ID" value="SFA75770.1"/>
    <property type="molecule type" value="Genomic_DNA"/>
</dbReference>
<gene>
    <name evidence="3" type="ORF">SAMN05216587_101618</name>
</gene>
<dbReference type="InterPro" id="IPR050695">
    <property type="entry name" value="N-acetylmuramoyl_amidase_3"/>
</dbReference>
<dbReference type="Proteomes" id="UP000183843">
    <property type="component" value="Unassembled WGS sequence"/>
</dbReference>
<sequence length="181" mass="19310">MLKVFLNPGHAPNGNPDPGACGCGLRESDVAAQVGHLVESYLQKAGCDVVTLQSDSLSEICDAANEWGADVFVSIHCNSAASEFARGVETFSYPGSIGGRDVAGCIQRQIVGAFGEIDPDFPDRGLKEANFYVVRNTDMPACLVEMAFISNEEDAALLKYHADDFARAIARGVTDYEQAIS</sequence>
<evidence type="ECO:0000259" key="2">
    <source>
        <dbReference type="SMART" id="SM00646"/>
    </source>
</evidence>
<evidence type="ECO:0000313" key="4">
    <source>
        <dbReference type="Proteomes" id="UP000183843"/>
    </source>
</evidence>